<accession>A0A2S8SDI8</accession>
<keyword evidence="3" id="KW-1185">Reference proteome</keyword>
<evidence type="ECO:0000313" key="2">
    <source>
        <dbReference type="EMBL" id="PQV58917.1"/>
    </source>
</evidence>
<comment type="caution">
    <text evidence="2">The sequence shown here is derived from an EMBL/GenBank/DDBJ whole genome shotgun (WGS) entry which is preliminary data.</text>
</comment>
<dbReference type="GO" id="GO:0016747">
    <property type="term" value="F:acyltransferase activity, transferring groups other than amino-acyl groups"/>
    <property type="evidence" value="ECO:0007669"/>
    <property type="project" value="InterPro"/>
</dbReference>
<keyword evidence="2" id="KW-0808">Transferase</keyword>
<gene>
    <name evidence="2" type="ORF">LX70_00736</name>
</gene>
<dbReference type="InterPro" id="IPR000182">
    <property type="entry name" value="GNAT_dom"/>
</dbReference>
<dbReference type="Proteomes" id="UP000238338">
    <property type="component" value="Unassembled WGS sequence"/>
</dbReference>
<dbReference type="AlphaFoldDB" id="A0A2S8SDI8"/>
<dbReference type="Gene3D" id="3.40.630.30">
    <property type="match status" value="1"/>
</dbReference>
<name>A0A2S8SDI8_9RHOB</name>
<dbReference type="InterPro" id="IPR016181">
    <property type="entry name" value="Acyl_CoA_acyltransferase"/>
</dbReference>
<protein>
    <submittedName>
        <fullName evidence="2">Acetyltransferase (GNAT) family protein</fullName>
    </submittedName>
</protein>
<proteinExistence type="predicted"/>
<dbReference type="PROSITE" id="PS51186">
    <property type="entry name" value="GNAT"/>
    <property type="match status" value="1"/>
</dbReference>
<dbReference type="SUPFAM" id="SSF55729">
    <property type="entry name" value="Acyl-CoA N-acyltransferases (Nat)"/>
    <property type="match status" value="1"/>
</dbReference>
<sequence>MGHFVAHPLTPERWDDLVEVFGGGEGRGDCGRCWCMWWRLPRKAVGGNAGRGNKALFAARVQDGPPPGLVGYDGDGVPVGWVQVGPRADVPVWNDPGRLTAPLEAGDAADPQIWGISCFVVRAGHRRKGYFAALLDAAVDWARANGARVLDACPVEAQDKRPAPSLYHGIAAPFRARGFAEIARRRPERPLLRLRLEDRKTVR</sequence>
<organism evidence="2 3">
    <name type="scientific">Albidovulum denitrificans</name>
    <dbReference type="NCBI Taxonomy" id="404881"/>
    <lineage>
        <taxon>Bacteria</taxon>
        <taxon>Pseudomonadati</taxon>
        <taxon>Pseudomonadota</taxon>
        <taxon>Alphaproteobacteria</taxon>
        <taxon>Rhodobacterales</taxon>
        <taxon>Paracoccaceae</taxon>
        <taxon>Albidovulum</taxon>
    </lineage>
</organism>
<feature type="domain" description="N-acetyltransferase" evidence="1">
    <location>
        <begin position="4"/>
        <end position="197"/>
    </location>
</feature>
<dbReference type="RefSeq" id="WP_105513142.1">
    <property type="nucleotide sequence ID" value="NZ_PVEP01000001.1"/>
</dbReference>
<reference evidence="2 3" key="1">
    <citation type="submission" date="2018-02" db="EMBL/GenBank/DDBJ databases">
        <title>Genomic Encyclopedia of Archaeal and Bacterial Type Strains, Phase II (KMG-II): from individual species to whole genera.</title>
        <authorList>
            <person name="Goeker M."/>
        </authorList>
    </citation>
    <scope>NUCLEOTIDE SEQUENCE [LARGE SCALE GENOMIC DNA]</scope>
    <source>
        <strain evidence="2 3">DSM 18921</strain>
    </source>
</reference>
<evidence type="ECO:0000259" key="1">
    <source>
        <dbReference type="PROSITE" id="PS51186"/>
    </source>
</evidence>
<dbReference type="Pfam" id="PF00583">
    <property type="entry name" value="Acetyltransf_1"/>
    <property type="match status" value="1"/>
</dbReference>
<evidence type="ECO:0000313" key="3">
    <source>
        <dbReference type="Proteomes" id="UP000238338"/>
    </source>
</evidence>
<dbReference type="CDD" id="cd04301">
    <property type="entry name" value="NAT_SF"/>
    <property type="match status" value="1"/>
</dbReference>
<dbReference type="OrthoDB" id="8894819at2"/>
<dbReference type="EMBL" id="PVEP01000001">
    <property type="protein sequence ID" value="PQV58917.1"/>
    <property type="molecule type" value="Genomic_DNA"/>
</dbReference>